<dbReference type="InterPro" id="IPR006015">
    <property type="entry name" value="Universal_stress_UspA"/>
</dbReference>
<feature type="domain" description="UspA" evidence="2">
    <location>
        <begin position="45"/>
        <end position="193"/>
    </location>
</feature>
<accession>A0A9W3A2Z1</accession>
<dbReference type="InterPro" id="IPR014729">
    <property type="entry name" value="Rossmann-like_a/b/a_fold"/>
</dbReference>
<dbReference type="Pfam" id="PF00582">
    <property type="entry name" value="Usp"/>
    <property type="match status" value="1"/>
</dbReference>
<dbReference type="CDD" id="cd23659">
    <property type="entry name" value="USP_At3g01520-like"/>
    <property type="match status" value="1"/>
</dbReference>
<dbReference type="GeneID" id="106074267"/>
<dbReference type="PANTHER" id="PTHR46989:SF3">
    <property type="entry name" value="USPA DOMAIN-CONTAINING PROTEIN"/>
    <property type="match status" value="1"/>
</dbReference>
<gene>
    <name evidence="4" type="primary">LOC106074267</name>
</gene>
<dbReference type="OMA" id="HANIGHK"/>
<organism evidence="3 4">
    <name type="scientific">Biomphalaria glabrata</name>
    <name type="common">Bloodfluke planorb</name>
    <name type="synonym">Freshwater snail</name>
    <dbReference type="NCBI Taxonomy" id="6526"/>
    <lineage>
        <taxon>Eukaryota</taxon>
        <taxon>Metazoa</taxon>
        <taxon>Spiralia</taxon>
        <taxon>Lophotrochozoa</taxon>
        <taxon>Mollusca</taxon>
        <taxon>Gastropoda</taxon>
        <taxon>Heterobranchia</taxon>
        <taxon>Euthyneura</taxon>
        <taxon>Panpulmonata</taxon>
        <taxon>Hygrophila</taxon>
        <taxon>Lymnaeoidea</taxon>
        <taxon>Planorbidae</taxon>
        <taxon>Biomphalaria</taxon>
    </lineage>
</organism>
<feature type="region of interest" description="Disordered" evidence="1">
    <location>
        <begin position="1"/>
        <end position="39"/>
    </location>
</feature>
<sequence length="217" mass="24398">MASIPEIRMSLDPMTTPSGEHQHHHHHHHHHLTRLTGKGSEATGKRVLVGVDGSDHSNYACQWYFSHLWSSEDYVVLLNCPDLQEEVKNHWSGGVKYVFDRELVDQKLREGEEQVHGKLEQFKDILLQHSAHGKVRAVSAKNPGDAILKTADEEKCDLIVIGCKGRSAFRRTLLGTISDHVVHHANVPVVVCRNKMLRRKSSAIVPPNPEELQVSGK</sequence>
<dbReference type="Proteomes" id="UP001165740">
    <property type="component" value="Chromosome 4"/>
</dbReference>
<dbReference type="SUPFAM" id="SSF52402">
    <property type="entry name" value="Adenine nucleotide alpha hydrolases-like"/>
    <property type="match status" value="1"/>
</dbReference>
<name>A0A9W3A2Z1_BIOGL</name>
<proteinExistence type="predicted"/>
<evidence type="ECO:0000259" key="2">
    <source>
        <dbReference type="Pfam" id="PF00582"/>
    </source>
</evidence>
<dbReference type="RefSeq" id="XP_055881543.1">
    <property type="nucleotide sequence ID" value="XM_056025568.1"/>
</dbReference>
<evidence type="ECO:0000313" key="4">
    <source>
        <dbReference type="RefSeq" id="XP_055881543.1"/>
    </source>
</evidence>
<dbReference type="InterPro" id="IPR006016">
    <property type="entry name" value="UspA"/>
</dbReference>
<keyword evidence="3" id="KW-1185">Reference proteome</keyword>
<dbReference type="PANTHER" id="PTHR46989">
    <property type="entry name" value="USP DOMAIN-CONTAINING PROTEIN"/>
    <property type="match status" value="1"/>
</dbReference>
<dbReference type="PRINTS" id="PR01438">
    <property type="entry name" value="UNVRSLSTRESS"/>
</dbReference>
<dbReference type="OrthoDB" id="843225at2759"/>
<feature type="compositionally biased region" description="Basic residues" evidence="1">
    <location>
        <begin position="22"/>
        <end position="33"/>
    </location>
</feature>
<evidence type="ECO:0000313" key="3">
    <source>
        <dbReference type="Proteomes" id="UP001165740"/>
    </source>
</evidence>
<reference evidence="4" key="1">
    <citation type="submission" date="2025-08" db="UniProtKB">
        <authorList>
            <consortium name="RefSeq"/>
        </authorList>
    </citation>
    <scope>IDENTIFICATION</scope>
</reference>
<dbReference type="AlphaFoldDB" id="A0A9W3A2Z1"/>
<protein>
    <submittedName>
        <fullName evidence="4">Universal stress protein MT2085-like</fullName>
    </submittedName>
</protein>
<evidence type="ECO:0000256" key="1">
    <source>
        <dbReference type="SAM" id="MobiDB-lite"/>
    </source>
</evidence>
<dbReference type="Gene3D" id="3.40.50.620">
    <property type="entry name" value="HUPs"/>
    <property type="match status" value="1"/>
</dbReference>